<keyword evidence="3" id="KW-1185">Reference proteome</keyword>
<gene>
    <name evidence="2" type="ORF">C1J01_33295</name>
</gene>
<keyword evidence="1" id="KW-0812">Transmembrane</keyword>
<evidence type="ECO:0000313" key="2">
    <source>
        <dbReference type="EMBL" id="PZG12253.1"/>
    </source>
</evidence>
<reference evidence="2 3" key="1">
    <citation type="submission" date="2018-01" db="EMBL/GenBank/DDBJ databases">
        <title>Draft genome sequence of Nonomuraea sp. KC333.</title>
        <authorList>
            <person name="Sahin N."/>
            <person name="Saygin H."/>
            <person name="Ay H."/>
        </authorList>
    </citation>
    <scope>NUCLEOTIDE SEQUENCE [LARGE SCALE GENOMIC DNA]</scope>
    <source>
        <strain evidence="2 3">KC333</strain>
    </source>
</reference>
<dbReference type="EMBL" id="POUD01000192">
    <property type="protein sequence ID" value="PZG12253.1"/>
    <property type="molecule type" value="Genomic_DNA"/>
</dbReference>
<feature type="transmembrane region" description="Helical" evidence="1">
    <location>
        <begin position="62"/>
        <end position="83"/>
    </location>
</feature>
<evidence type="ECO:0000256" key="1">
    <source>
        <dbReference type="SAM" id="Phobius"/>
    </source>
</evidence>
<feature type="transmembrane region" description="Helical" evidence="1">
    <location>
        <begin position="95"/>
        <end position="116"/>
    </location>
</feature>
<sequence length="262" mass="28459">MWVAAFAAAAYPTWDRWRCYLFPPDTGSGWVIYGQVRLFSLHDFTWQDVYEWSLLRSLLADVHTVVEFALDWGLLALGVLVLAARRRSAVAGRRAAAVLTLVAVLVPLDPPAASAVDFAPLDVRWWADVADRMGETTTVALLSAAVLVLLVTQVPGPERDRRSRPTASLVARRALGALIDYWLVTVLVSVAVGLTKGGLYVIGPPGLLAYFRLSGFVDDPSRLLLAALVIGYVLSGRTLGIRLMGLRRRPSALGQHDGQGGE</sequence>
<keyword evidence="1" id="KW-0472">Membrane</keyword>
<feature type="transmembrane region" description="Helical" evidence="1">
    <location>
        <begin position="223"/>
        <end position="240"/>
    </location>
</feature>
<protein>
    <submittedName>
        <fullName evidence="2">Uncharacterized protein</fullName>
    </submittedName>
</protein>
<name>A0A2W2DNN4_9ACTN</name>
<proteinExistence type="predicted"/>
<feature type="transmembrane region" description="Helical" evidence="1">
    <location>
        <begin position="181"/>
        <end position="203"/>
    </location>
</feature>
<accession>A0A2W2DNN4</accession>
<dbReference type="Proteomes" id="UP000249304">
    <property type="component" value="Unassembled WGS sequence"/>
</dbReference>
<dbReference type="AlphaFoldDB" id="A0A2W2DNN4"/>
<feature type="transmembrane region" description="Helical" evidence="1">
    <location>
        <begin position="136"/>
        <end position="154"/>
    </location>
</feature>
<organism evidence="2 3">
    <name type="scientific">Nonomuraea aridisoli</name>
    <dbReference type="NCBI Taxonomy" id="2070368"/>
    <lineage>
        <taxon>Bacteria</taxon>
        <taxon>Bacillati</taxon>
        <taxon>Actinomycetota</taxon>
        <taxon>Actinomycetes</taxon>
        <taxon>Streptosporangiales</taxon>
        <taxon>Streptosporangiaceae</taxon>
        <taxon>Nonomuraea</taxon>
    </lineage>
</organism>
<keyword evidence="1" id="KW-1133">Transmembrane helix</keyword>
<evidence type="ECO:0000313" key="3">
    <source>
        <dbReference type="Proteomes" id="UP000249304"/>
    </source>
</evidence>
<comment type="caution">
    <text evidence="2">The sequence shown here is derived from an EMBL/GenBank/DDBJ whole genome shotgun (WGS) entry which is preliminary data.</text>
</comment>